<feature type="signal peptide" evidence="1">
    <location>
        <begin position="1"/>
        <end position="24"/>
    </location>
</feature>
<accession>A0A4Q6XR45</accession>
<dbReference type="Proteomes" id="UP000292085">
    <property type="component" value="Unassembled WGS sequence"/>
</dbReference>
<evidence type="ECO:0000313" key="2">
    <source>
        <dbReference type="EMBL" id="RZF59159.1"/>
    </source>
</evidence>
<reference evidence="2 3" key="1">
    <citation type="submission" date="2019-02" db="EMBL/GenBank/DDBJ databases">
        <authorList>
            <person name="Li Y."/>
        </authorList>
    </citation>
    <scope>NUCLEOTIDE SEQUENCE [LARGE SCALE GENOMIC DNA]</scope>
    <source>
        <strain evidence="2 3">3-7</strain>
    </source>
</reference>
<evidence type="ECO:0000256" key="1">
    <source>
        <dbReference type="SAM" id="SignalP"/>
    </source>
</evidence>
<dbReference type="OrthoDB" id="7563604at2"/>
<dbReference type="InterPro" id="IPR046505">
    <property type="entry name" value="DUF6683"/>
</dbReference>
<evidence type="ECO:0000313" key="3">
    <source>
        <dbReference type="Proteomes" id="UP000292085"/>
    </source>
</evidence>
<keyword evidence="1" id="KW-0732">Signal</keyword>
<gene>
    <name evidence="2" type="ORF">EWE75_23210</name>
</gene>
<name>A0A4Q6XR45_9SPHN</name>
<keyword evidence="3" id="KW-1185">Reference proteome</keyword>
<sequence length="237" mass="25218">MSRFLFLIASMLCVALGATSPAAAQGVFNPGTLTVSLGMDVNTQAEERRARTGRFDEPAPRHAARVNLTYRPDAARRHKNFARFVAKASQIDPADGAQVKQMITGQDVIGKLQAAIRPYGMSINNVADAAAVYLAFAWLATRAEDRDPTRAEMTGLRTQMAAAMAASPAFATASDAVKQEMAEGNLVQGLIVGKFGAMAKKNPALRPKVRALVAQGAKSAYGFDLLSLSLTAHGLRQ</sequence>
<protein>
    <submittedName>
        <fullName evidence="2">Uncharacterized protein</fullName>
    </submittedName>
</protein>
<feature type="chain" id="PRO_5020214740" evidence="1">
    <location>
        <begin position="25"/>
        <end position="237"/>
    </location>
</feature>
<proteinExistence type="predicted"/>
<dbReference type="EMBL" id="SGIS01000079">
    <property type="protein sequence ID" value="RZF59159.1"/>
    <property type="molecule type" value="Genomic_DNA"/>
</dbReference>
<dbReference type="RefSeq" id="WP_130160434.1">
    <property type="nucleotide sequence ID" value="NZ_SGIS01000079.1"/>
</dbReference>
<dbReference type="AlphaFoldDB" id="A0A4Q6XR45"/>
<dbReference type="Pfam" id="PF20388">
    <property type="entry name" value="DUF6683"/>
    <property type="match status" value="1"/>
</dbReference>
<organism evidence="2 3">
    <name type="scientific">Sphingomonas populi</name>
    <dbReference type="NCBI Taxonomy" id="2484750"/>
    <lineage>
        <taxon>Bacteria</taxon>
        <taxon>Pseudomonadati</taxon>
        <taxon>Pseudomonadota</taxon>
        <taxon>Alphaproteobacteria</taxon>
        <taxon>Sphingomonadales</taxon>
        <taxon>Sphingomonadaceae</taxon>
        <taxon>Sphingomonas</taxon>
    </lineage>
</organism>
<comment type="caution">
    <text evidence="2">The sequence shown here is derived from an EMBL/GenBank/DDBJ whole genome shotgun (WGS) entry which is preliminary data.</text>
</comment>